<dbReference type="GO" id="GO:0046872">
    <property type="term" value="F:metal ion binding"/>
    <property type="evidence" value="ECO:0007669"/>
    <property type="project" value="UniProtKB-KW"/>
</dbReference>
<dbReference type="PANTHER" id="PTHR43779">
    <property type="entry name" value="DIOXYGENASE RV0097-RELATED"/>
    <property type="match status" value="1"/>
</dbReference>
<evidence type="ECO:0000256" key="1">
    <source>
        <dbReference type="ARBA" id="ARBA00001954"/>
    </source>
</evidence>
<evidence type="ECO:0000256" key="6">
    <source>
        <dbReference type="ARBA" id="ARBA00023004"/>
    </source>
</evidence>
<comment type="cofactor">
    <cofactor evidence="1">
        <name>Fe(2+)</name>
        <dbReference type="ChEBI" id="CHEBI:29033"/>
    </cofactor>
</comment>
<dbReference type="InterPro" id="IPR051178">
    <property type="entry name" value="TfdA_dioxygenase"/>
</dbReference>
<organism evidence="8 9">
    <name type="scientific">Pseudofrankia asymbiotica</name>
    <dbReference type="NCBI Taxonomy" id="1834516"/>
    <lineage>
        <taxon>Bacteria</taxon>
        <taxon>Bacillati</taxon>
        <taxon>Actinomycetota</taxon>
        <taxon>Actinomycetes</taxon>
        <taxon>Frankiales</taxon>
        <taxon>Frankiaceae</taxon>
        <taxon>Pseudofrankia</taxon>
    </lineage>
</organism>
<evidence type="ECO:0000313" key="8">
    <source>
        <dbReference type="EMBL" id="ONH23902.1"/>
    </source>
</evidence>
<accession>A0A1V2I1X8</accession>
<reference evidence="9" key="1">
    <citation type="submission" date="2016-10" db="EMBL/GenBank/DDBJ databases">
        <title>Frankia sp. NRRL B-16386 Genome sequencing.</title>
        <authorList>
            <person name="Ghodhbane-Gtari F."/>
            <person name="Swanson E."/>
            <person name="Gueddou A."/>
            <person name="Hezbri K."/>
            <person name="Ktari K."/>
            <person name="Nouioui I."/>
            <person name="Morris K."/>
            <person name="Simpson S."/>
            <person name="Abebe-Akele F."/>
            <person name="Thomas K."/>
            <person name="Gtari M."/>
            <person name="Tisa L.S."/>
        </authorList>
    </citation>
    <scope>NUCLEOTIDE SEQUENCE [LARGE SCALE GENOMIC DNA]</scope>
    <source>
        <strain evidence="9">NRRL B-16386</strain>
    </source>
</reference>
<keyword evidence="3" id="KW-0479">Metal-binding</keyword>
<comment type="similarity">
    <text evidence="2">Belongs to the TfdA dioxygenase family.</text>
</comment>
<dbReference type="Proteomes" id="UP000188929">
    <property type="component" value="Unassembled WGS sequence"/>
</dbReference>
<dbReference type="RefSeq" id="WP_076821164.1">
    <property type="nucleotide sequence ID" value="NZ_MOMC01000078.1"/>
</dbReference>
<sequence length="279" mass="30823">MSITVTKLAPEIGAEISGCTGRDLVNEAAAAGCKAALDQYGVLVYREVHIEDGDLVRFSRMLGEVVVPKVNDPGGHPEIARITLDPDKSVLAGYRQGNFLWHIDGATDALPQKATLLTAREVDPAGGDTEFANTYAAYDALSEQEKAEIADLQVIHSFATAQRIAYPDATDKQRAGWEQVPPRVHPLVWTRANGRKSLLAGATAGTVVDWPEDRGRALLDRLLEWSTSPRFTLRHRWRRGDLVIWDNTGMLHRALPFEPTSRRLMHRTTLVGQELVTAR</sequence>
<dbReference type="STRING" id="1834516.BL253_31750"/>
<keyword evidence="6" id="KW-0408">Iron</keyword>
<dbReference type="InterPro" id="IPR042098">
    <property type="entry name" value="TauD-like_sf"/>
</dbReference>
<keyword evidence="4 8" id="KW-0223">Dioxygenase</keyword>
<dbReference type="PANTHER" id="PTHR43779:SF3">
    <property type="entry name" value="(3R)-3-[(CARBOXYMETHYL)AMINO]FATTY ACID OXYGENASE_DECARBOXYLASE"/>
    <property type="match status" value="1"/>
</dbReference>
<dbReference type="OrthoDB" id="581608at2"/>
<dbReference type="EMBL" id="MOMC01000078">
    <property type="protein sequence ID" value="ONH23902.1"/>
    <property type="molecule type" value="Genomic_DNA"/>
</dbReference>
<evidence type="ECO:0000256" key="4">
    <source>
        <dbReference type="ARBA" id="ARBA00022964"/>
    </source>
</evidence>
<evidence type="ECO:0000256" key="5">
    <source>
        <dbReference type="ARBA" id="ARBA00023002"/>
    </source>
</evidence>
<evidence type="ECO:0000313" key="9">
    <source>
        <dbReference type="Proteomes" id="UP000188929"/>
    </source>
</evidence>
<dbReference type="Pfam" id="PF02668">
    <property type="entry name" value="TauD"/>
    <property type="match status" value="1"/>
</dbReference>
<dbReference type="SUPFAM" id="SSF51197">
    <property type="entry name" value="Clavaminate synthase-like"/>
    <property type="match status" value="1"/>
</dbReference>
<evidence type="ECO:0000259" key="7">
    <source>
        <dbReference type="Pfam" id="PF02668"/>
    </source>
</evidence>
<gene>
    <name evidence="8" type="ORF">BL253_31750</name>
</gene>
<keyword evidence="5" id="KW-0560">Oxidoreductase</keyword>
<evidence type="ECO:0000256" key="2">
    <source>
        <dbReference type="ARBA" id="ARBA00005896"/>
    </source>
</evidence>
<dbReference type="GO" id="GO:0051213">
    <property type="term" value="F:dioxygenase activity"/>
    <property type="evidence" value="ECO:0007669"/>
    <property type="project" value="UniProtKB-KW"/>
</dbReference>
<dbReference type="InterPro" id="IPR003819">
    <property type="entry name" value="TauD/TfdA-like"/>
</dbReference>
<evidence type="ECO:0000256" key="3">
    <source>
        <dbReference type="ARBA" id="ARBA00022723"/>
    </source>
</evidence>
<protein>
    <submittedName>
        <fullName evidence="8">Taurine catabolism dioxygenase TauD</fullName>
    </submittedName>
</protein>
<dbReference type="AlphaFoldDB" id="A0A1V2I1X8"/>
<keyword evidence="9" id="KW-1185">Reference proteome</keyword>
<comment type="caution">
    <text evidence="8">The sequence shown here is derived from an EMBL/GenBank/DDBJ whole genome shotgun (WGS) entry which is preliminary data.</text>
</comment>
<proteinExistence type="inferred from homology"/>
<dbReference type="Gene3D" id="3.60.130.10">
    <property type="entry name" value="Clavaminate synthase-like"/>
    <property type="match status" value="1"/>
</dbReference>
<name>A0A1V2I1X8_9ACTN</name>
<feature type="domain" description="TauD/TfdA-like" evidence="7">
    <location>
        <begin position="5"/>
        <end position="269"/>
    </location>
</feature>